<evidence type="ECO:0000313" key="8">
    <source>
        <dbReference type="Proteomes" id="UP000290900"/>
    </source>
</evidence>
<dbReference type="Gene3D" id="3.10.20.90">
    <property type="entry name" value="Phosphatidylinositol 3-kinase Catalytic Subunit, Chain A, domain 1"/>
    <property type="match status" value="1"/>
</dbReference>
<keyword evidence="8" id="KW-1185">Reference proteome</keyword>
<evidence type="ECO:0000256" key="3">
    <source>
        <dbReference type="ARBA" id="ARBA00022833"/>
    </source>
</evidence>
<dbReference type="InterPro" id="IPR000626">
    <property type="entry name" value="Ubiquitin-like_dom"/>
</dbReference>
<evidence type="ECO:0000256" key="1">
    <source>
        <dbReference type="ARBA" id="ARBA00022723"/>
    </source>
</evidence>
<sequence>MKVTVRLSDENTFHVTVPDNSTVEDLKIASLVALPPQADLNSRTAKLWYSGKKMEFSSLLSSYGISPDSKSTVYLTSNDDVTPHEASSSLSSASPSSSTTSAIADADEAVEGQHHLIQHTTVKKTRTKSKGKNRCSFGSCHAPALRMTGECQFCKGKFCSKHRLLEKHNCKGLKTCKDKCFERNALKLRSEQTVASKV</sequence>
<evidence type="ECO:0000256" key="2">
    <source>
        <dbReference type="ARBA" id="ARBA00022771"/>
    </source>
</evidence>
<keyword evidence="3" id="KW-0862">Zinc</keyword>
<dbReference type="SMART" id="SM00154">
    <property type="entry name" value="ZnF_AN1"/>
    <property type="match status" value="1"/>
</dbReference>
<feature type="domain" description="Ubiquitin-like" evidence="5">
    <location>
        <begin position="1"/>
        <end position="80"/>
    </location>
</feature>
<evidence type="ECO:0000259" key="5">
    <source>
        <dbReference type="PROSITE" id="PS50053"/>
    </source>
</evidence>
<proteinExistence type="predicted"/>
<dbReference type="SUPFAM" id="SSF118310">
    <property type="entry name" value="AN1-like Zinc finger"/>
    <property type="match status" value="1"/>
</dbReference>
<name>A0A448YNB4_BRENA</name>
<gene>
    <name evidence="7" type="ORF">BRENAR_LOCUS3166</name>
</gene>
<dbReference type="EMBL" id="CAACVR010000023">
    <property type="protein sequence ID" value="VEU22435.1"/>
    <property type="molecule type" value="Genomic_DNA"/>
</dbReference>
<dbReference type="InParanoid" id="A0A448YNB4"/>
<accession>A0A448YNB4</accession>
<dbReference type="CDD" id="cd17039">
    <property type="entry name" value="Ubl_ubiquitin_like"/>
    <property type="match status" value="1"/>
</dbReference>
<dbReference type="STRING" id="13370.A0A448YNB4"/>
<dbReference type="InterPro" id="IPR035896">
    <property type="entry name" value="AN1-like_Znf"/>
</dbReference>
<dbReference type="InterPro" id="IPR000058">
    <property type="entry name" value="Znf_AN1"/>
</dbReference>
<dbReference type="AlphaFoldDB" id="A0A448YNB4"/>
<dbReference type="Pfam" id="PF01428">
    <property type="entry name" value="zf-AN1"/>
    <property type="match status" value="1"/>
</dbReference>
<dbReference type="GO" id="GO:0008270">
    <property type="term" value="F:zinc ion binding"/>
    <property type="evidence" value="ECO:0007669"/>
    <property type="project" value="UniProtKB-KW"/>
</dbReference>
<dbReference type="SUPFAM" id="SSF54236">
    <property type="entry name" value="Ubiquitin-like"/>
    <property type="match status" value="1"/>
</dbReference>
<keyword evidence="2 4" id="KW-0863">Zinc-finger</keyword>
<dbReference type="Proteomes" id="UP000290900">
    <property type="component" value="Unassembled WGS sequence"/>
</dbReference>
<evidence type="ECO:0000313" key="7">
    <source>
        <dbReference type="EMBL" id="VEU22435.1"/>
    </source>
</evidence>
<feature type="domain" description="AN1-type" evidence="6">
    <location>
        <begin position="129"/>
        <end position="178"/>
    </location>
</feature>
<evidence type="ECO:0000256" key="4">
    <source>
        <dbReference type="PROSITE-ProRule" id="PRU00449"/>
    </source>
</evidence>
<evidence type="ECO:0000259" key="6">
    <source>
        <dbReference type="PROSITE" id="PS51039"/>
    </source>
</evidence>
<dbReference type="OrthoDB" id="428577at2759"/>
<protein>
    <submittedName>
        <fullName evidence="7">DEKNAAC103642</fullName>
    </submittedName>
</protein>
<dbReference type="Gene3D" id="4.10.1110.10">
    <property type="entry name" value="AN1-like Zinc finger"/>
    <property type="match status" value="1"/>
</dbReference>
<dbReference type="PROSITE" id="PS51039">
    <property type="entry name" value="ZF_AN1"/>
    <property type="match status" value="1"/>
</dbReference>
<dbReference type="InterPro" id="IPR029071">
    <property type="entry name" value="Ubiquitin-like_domsf"/>
</dbReference>
<keyword evidence="1" id="KW-0479">Metal-binding</keyword>
<organism evidence="7 8">
    <name type="scientific">Brettanomyces naardenensis</name>
    <name type="common">Yeast</name>
    <dbReference type="NCBI Taxonomy" id="13370"/>
    <lineage>
        <taxon>Eukaryota</taxon>
        <taxon>Fungi</taxon>
        <taxon>Dikarya</taxon>
        <taxon>Ascomycota</taxon>
        <taxon>Saccharomycotina</taxon>
        <taxon>Pichiomycetes</taxon>
        <taxon>Pichiales</taxon>
        <taxon>Pichiaceae</taxon>
        <taxon>Brettanomyces</taxon>
    </lineage>
</organism>
<reference evidence="7 8" key="1">
    <citation type="submission" date="2018-12" db="EMBL/GenBank/DDBJ databases">
        <authorList>
            <person name="Tiukova I."/>
            <person name="Dainat J."/>
        </authorList>
    </citation>
    <scope>NUCLEOTIDE SEQUENCE [LARGE SCALE GENOMIC DNA]</scope>
</reference>
<dbReference type="PROSITE" id="PS50053">
    <property type="entry name" value="UBIQUITIN_2"/>
    <property type="match status" value="1"/>
</dbReference>